<feature type="compositionally biased region" description="Gly residues" evidence="11">
    <location>
        <begin position="86"/>
        <end position="100"/>
    </location>
</feature>
<evidence type="ECO:0000256" key="7">
    <source>
        <dbReference type="ARBA" id="ARBA00023136"/>
    </source>
</evidence>
<dbReference type="GO" id="GO:0034551">
    <property type="term" value="P:mitochondrial respiratory chain complex III assembly"/>
    <property type="evidence" value="ECO:0007669"/>
    <property type="project" value="TreeGrafter"/>
</dbReference>
<organism evidence="12 13">
    <name type="scientific">Coemansia biformis</name>
    <dbReference type="NCBI Taxonomy" id="1286918"/>
    <lineage>
        <taxon>Eukaryota</taxon>
        <taxon>Fungi</taxon>
        <taxon>Fungi incertae sedis</taxon>
        <taxon>Zoopagomycota</taxon>
        <taxon>Kickxellomycotina</taxon>
        <taxon>Kickxellomycetes</taxon>
        <taxon>Kickxellales</taxon>
        <taxon>Kickxellaceae</taxon>
        <taxon>Coemansia</taxon>
    </lineage>
</organism>
<evidence type="ECO:0000313" key="13">
    <source>
        <dbReference type="Proteomes" id="UP001143981"/>
    </source>
</evidence>
<evidence type="ECO:0000256" key="4">
    <source>
        <dbReference type="ARBA" id="ARBA00022792"/>
    </source>
</evidence>
<dbReference type="PANTHER" id="PTHR28202">
    <property type="entry name" value="ASSEMBLY FACTOR CBP4"/>
    <property type="match status" value="1"/>
</dbReference>
<evidence type="ECO:0000256" key="1">
    <source>
        <dbReference type="ARBA" id="ARBA00004167"/>
    </source>
</evidence>
<dbReference type="GO" id="GO:0005743">
    <property type="term" value="C:mitochondrial inner membrane"/>
    <property type="evidence" value="ECO:0007669"/>
    <property type="project" value="UniProtKB-SubCell"/>
</dbReference>
<evidence type="ECO:0000256" key="3">
    <source>
        <dbReference type="ARBA" id="ARBA00022692"/>
    </source>
</evidence>
<evidence type="ECO:0000256" key="2">
    <source>
        <dbReference type="ARBA" id="ARBA00006780"/>
    </source>
</evidence>
<dbReference type="AlphaFoldDB" id="A0A9W7YAT7"/>
<dbReference type="EMBL" id="JANBOI010000067">
    <property type="protein sequence ID" value="KAJ1734577.1"/>
    <property type="molecule type" value="Genomic_DNA"/>
</dbReference>
<dbReference type="OrthoDB" id="5576752at2759"/>
<keyword evidence="3" id="KW-0812">Transmembrane</keyword>
<keyword evidence="8 10" id="KW-0143">Chaperone</keyword>
<name>A0A9W7YAT7_9FUNG</name>
<dbReference type="PANTHER" id="PTHR28202:SF1">
    <property type="entry name" value="ASSEMBLY FACTOR CBP4"/>
    <property type="match status" value="1"/>
</dbReference>
<evidence type="ECO:0000256" key="9">
    <source>
        <dbReference type="ARBA" id="ARBA00025413"/>
    </source>
</evidence>
<evidence type="ECO:0000256" key="8">
    <source>
        <dbReference type="ARBA" id="ARBA00023186"/>
    </source>
</evidence>
<evidence type="ECO:0000256" key="11">
    <source>
        <dbReference type="SAM" id="MobiDB-lite"/>
    </source>
</evidence>
<evidence type="ECO:0000313" key="12">
    <source>
        <dbReference type="EMBL" id="KAJ1734577.1"/>
    </source>
</evidence>
<gene>
    <name evidence="12" type="primary">CBP4</name>
    <name evidence="12" type="ORF">LPJ61_000998</name>
</gene>
<feature type="region of interest" description="Disordered" evidence="11">
    <location>
        <begin position="68"/>
        <end position="100"/>
    </location>
</feature>
<comment type="subcellular location">
    <subcellularLocation>
        <location evidence="1">Membrane</location>
        <topology evidence="1">Single-pass membrane protein</topology>
    </subcellularLocation>
    <subcellularLocation>
        <location evidence="10">Mitochondrion inner membrane</location>
        <topology evidence="10">Single-pass membrane protein</topology>
    </subcellularLocation>
</comment>
<keyword evidence="13" id="KW-1185">Reference proteome</keyword>
<keyword evidence="4 10" id="KW-0999">Mitochondrion inner membrane</keyword>
<accession>A0A9W7YAT7</accession>
<keyword evidence="5" id="KW-1133">Transmembrane helix</keyword>
<keyword evidence="7" id="KW-0472">Membrane</keyword>
<dbReference type="Proteomes" id="UP001143981">
    <property type="component" value="Unassembled WGS sequence"/>
</dbReference>
<keyword evidence="6 10" id="KW-0496">Mitochondrion</keyword>
<protein>
    <recommendedName>
        <fullName evidence="10">Cytochrome b mRNA-processing protein 4</fullName>
    </recommendedName>
</protein>
<dbReference type="InterPro" id="IPR012420">
    <property type="entry name" value="Cbp4"/>
</dbReference>
<comment type="caution">
    <text evidence="12">The sequence shown here is derived from an EMBL/GenBank/DDBJ whole genome shotgun (WGS) entry which is preliminary data.</text>
</comment>
<evidence type="ECO:0000256" key="6">
    <source>
        <dbReference type="ARBA" id="ARBA00023128"/>
    </source>
</evidence>
<comment type="function">
    <text evidence="9 10">Essential for the assembly of ubiquinol-cytochrome c reductase. It has a direct effect on the correct occurrence of the Rieske protein, core 4, core 5 and apocytochrome b.</text>
</comment>
<reference evidence="12" key="1">
    <citation type="submission" date="2022-07" db="EMBL/GenBank/DDBJ databases">
        <title>Phylogenomic reconstructions and comparative analyses of Kickxellomycotina fungi.</title>
        <authorList>
            <person name="Reynolds N.K."/>
            <person name="Stajich J.E."/>
            <person name="Barry K."/>
            <person name="Grigoriev I.V."/>
            <person name="Crous P."/>
            <person name="Smith M.E."/>
        </authorList>
    </citation>
    <scope>NUCLEOTIDE SEQUENCE</scope>
    <source>
        <strain evidence="12">BCRC 34381</strain>
    </source>
</reference>
<sequence length="100" mass="10763">MSFRRGLLSFAGIVGVGVVLRYTIVPDEEQLLARLSPELRAEHERHKAQRRANHDAVMAQMLESARSDRPIWDVARRSAPADSDGQHGGGGGSGSGDAAE</sequence>
<dbReference type="Pfam" id="PF07960">
    <property type="entry name" value="CBP4"/>
    <property type="match status" value="1"/>
</dbReference>
<evidence type="ECO:0000256" key="5">
    <source>
        <dbReference type="ARBA" id="ARBA00022989"/>
    </source>
</evidence>
<proteinExistence type="inferred from homology"/>
<evidence type="ECO:0000256" key="10">
    <source>
        <dbReference type="RuleBase" id="RU368005"/>
    </source>
</evidence>
<comment type="similarity">
    <text evidence="2 10">Belongs to the CBP4 family.</text>
</comment>